<feature type="region of interest" description="Disordered" evidence="3">
    <location>
        <begin position="108"/>
        <end position="142"/>
    </location>
</feature>
<keyword evidence="1" id="KW-0677">Repeat</keyword>
<dbReference type="PANTHER" id="PTHR12247:SF132">
    <property type="entry name" value="POLYCOMB PROTEIN SCM"/>
    <property type="match status" value="1"/>
</dbReference>
<protein>
    <submittedName>
        <fullName evidence="4">Uncharacterized protein</fullName>
    </submittedName>
</protein>
<evidence type="ECO:0000256" key="1">
    <source>
        <dbReference type="ARBA" id="ARBA00022737"/>
    </source>
</evidence>
<name>A0A8J2KXW2_9HEXA</name>
<organism evidence="4 5">
    <name type="scientific">Allacma fusca</name>
    <dbReference type="NCBI Taxonomy" id="39272"/>
    <lineage>
        <taxon>Eukaryota</taxon>
        <taxon>Metazoa</taxon>
        <taxon>Ecdysozoa</taxon>
        <taxon>Arthropoda</taxon>
        <taxon>Hexapoda</taxon>
        <taxon>Collembola</taxon>
        <taxon>Symphypleona</taxon>
        <taxon>Sminthuridae</taxon>
        <taxon>Allacma</taxon>
    </lineage>
</organism>
<dbReference type="OrthoDB" id="5917609at2759"/>
<dbReference type="AlphaFoldDB" id="A0A8J2KXW2"/>
<feature type="repeat" description="MBT" evidence="2">
    <location>
        <begin position="1"/>
        <end position="71"/>
    </location>
</feature>
<dbReference type="GO" id="GO:0042393">
    <property type="term" value="F:histone binding"/>
    <property type="evidence" value="ECO:0007669"/>
    <property type="project" value="TreeGrafter"/>
</dbReference>
<evidence type="ECO:0000256" key="3">
    <source>
        <dbReference type="SAM" id="MobiDB-lite"/>
    </source>
</evidence>
<evidence type="ECO:0000313" key="5">
    <source>
        <dbReference type="Proteomes" id="UP000708208"/>
    </source>
</evidence>
<proteinExistence type="predicted"/>
<dbReference type="EMBL" id="CAJVCH010521335">
    <property type="protein sequence ID" value="CAG7821793.1"/>
    <property type="molecule type" value="Genomic_DNA"/>
</dbReference>
<dbReference type="SMART" id="SM00561">
    <property type="entry name" value="MBT"/>
    <property type="match status" value="1"/>
</dbReference>
<dbReference type="GO" id="GO:0005634">
    <property type="term" value="C:nucleus"/>
    <property type="evidence" value="ECO:0007669"/>
    <property type="project" value="InterPro"/>
</dbReference>
<comment type="caution">
    <text evidence="4">The sequence shown here is derived from an EMBL/GenBank/DDBJ whole genome shotgun (WGS) entry which is preliminary data.</text>
</comment>
<reference evidence="4" key="1">
    <citation type="submission" date="2021-06" db="EMBL/GenBank/DDBJ databases">
        <authorList>
            <person name="Hodson N. C."/>
            <person name="Mongue J. A."/>
            <person name="Jaron S. K."/>
        </authorList>
    </citation>
    <scope>NUCLEOTIDE SEQUENCE</scope>
</reference>
<gene>
    <name evidence="4" type="ORF">AFUS01_LOCUS32105</name>
</gene>
<accession>A0A8J2KXW2</accession>
<dbReference type="PANTHER" id="PTHR12247">
    <property type="entry name" value="POLYCOMB GROUP PROTEIN"/>
    <property type="match status" value="1"/>
</dbReference>
<dbReference type="InterPro" id="IPR004092">
    <property type="entry name" value="Mbt"/>
</dbReference>
<dbReference type="Proteomes" id="UP000708208">
    <property type="component" value="Unassembled WGS sequence"/>
</dbReference>
<sequence length="142" mass="15871">MFKKGMWLEAVDSHDSQLVCPAIVVAKMSPYVIKIRFFGWDEKYDQWKSIESEEVFPMGWCQLVNYPLAPPGPNYPGRFQGCDSPGNGRIQVKKNIPIQKGTKRKLVIADNSSRSTSVSSEDHGSVSSASSGISDRKKLSRF</sequence>
<evidence type="ECO:0000256" key="2">
    <source>
        <dbReference type="PROSITE-ProRule" id="PRU00459"/>
    </source>
</evidence>
<dbReference type="PROSITE" id="PS51079">
    <property type="entry name" value="MBT"/>
    <property type="match status" value="1"/>
</dbReference>
<keyword evidence="5" id="KW-1185">Reference proteome</keyword>
<dbReference type="GO" id="GO:0003682">
    <property type="term" value="F:chromatin binding"/>
    <property type="evidence" value="ECO:0007669"/>
    <property type="project" value="TreeGrafter"/>
</dbReference>
<feature type="compositionally biased region" description="Low complexity" evidence="3">
    <location>
        <begin position="115"/>
        <end position="133"/>
    </location>
</feature>
<dbReference type="GO" id="GO:0045892">
    <property type="term" value="P:negative regulation of DNA-templated transcription"/>
    <property type="evidence" value="ECO:0007669"/>
    <property type="project" value="TreeGrafter"/>
</dbReference>
<evidence type="ECO:0000313" key="4">
    <source>
        <dbReference type="EMBL" id="CAG7821793.1"/>
    </source>
</evidence>
<dbReference type="InterPro" id="IPR050548">
    <property type="entry name" value="PcG_chromatin_remod_factors"/>
</dbReference>
<dbReference type="Pfam" id="PF02820">
    <property type="entry name" value="MBT"/>
    <property type="match status" value="1"/>
</dbReference>